<dbReference type="PRINTS" id="PR00038">
    <property type="entry name" value="HTHLUXR"/>
</dbReference>
<dbReference type="InterPro" id="IPR039420">
    <property type="entry name" value="WalR-like"/>
</dbReference>
<comment type="caution">
    <text evidence="3">The sequence shown here is derived from an EMBL/GenBank/DDBJ whole genome shotgun (WGS) entry which is preliminary data.</text>
</comment>
<dbReference type="SMART" id="SM00421">
    <property type="entry name" value="HTH_LUXR"/>
    <property type="match status" value="1"/>
</dbReference>
<keyword evidence="1" id="KW-0238">DNA-binding</keyword>
<organism evidence="3 4">
    <name type="scientific">Calidithermus roseus</name>
    <dbReference type="NCBI Taxonomy" id="1644118"/>
    <lineage>
        <taxon>Bacteria</taxon>
        <taxon>Thermotogati</taxon>
        <taxon>Deinococcota</taxon>
        <taxon>Deinococci</taxon>
        <taxon>Thermales</taxon>
        <taxon>Thermaceae</taxon>
        <taxon>Calidithermus</taxon>
    </lineage>
</organism>
<dbReference type="InterPro" id="IPR011006">
    <property type="entry name" value="CheY-like_superfamily"/>
</dbReference>
<dbReference type="GO" id="GO:0006355">
    <property type="term" value="P:regulation of DNA-templated transcription"/>
    <property type="evidence" value="ECO:0007669"/>
    <property type="project" value="InterPro"/>
</dbReference>
<dbReference type="PROSITE" id="PS00622">
    <property type="entry name" value="HTH_LUXR_1"/>
    <property type="match status" value="1"/>
</dbReference>
<proteinExistence type="predicted"/>
<dbReference type="Gene3D" id="3.40.50.2300">
    <property type="match status" value="1"/>
</dbReference>
<dbReference type="RefSeq" id="WP_119280457.1">
    <property type="nucleotide sequence ID" value="NZ_QWLA01000116.1"/>
</dbReference>
<sequence length="194" mass="20771">MVFSGNDTLRLHGEALCASSPLPGAAHLVLDAPWGYALHTLPHLPRPVLVVTGVNSAPYLRDLVDLRPQGVIARPVGPQEVLAALGRVAEGECFYEGPVLEDGLLPCERAVLRRLAFGLENAEIARELGVSRRTVENRVGALREKLGLRGRVELALYYLGMHPRLWAGRGVMPAVPASSRPAPHSRGPAGTAGF</sequence>
<dbReference type="CDD" id="cd06170">
    <property type="entry name" value="LuxR_C_like"/>
    <property type="match status" value="1"/>
</dbReference>
<feature type="domain" description="HTH luxR-type" evidence="2">
    <location>
        <begin position="101"/>
        <end position="162"/>
    </location>
</feature>
<reference evidence="3 4" key="1">
    <citation type="submission" date="2018-08" db="EMBL/GenBank/DDBJ databases">
        <title>Meiothermus roseus NBRC 110900 genome sequencing project.</title>
        <authorList>
            <person name="Da Costa M.S."/>
            <person name="Albuquerque L."/>
            <person name="Raposo P."/>
            <person name="Froufe H.J.C."/>
            <person name="Barroso C.S."/>
            <person name="Egas C."/>
        </authorList>
    </citation>
    <scope>NUCLEOTIDE SEQUENCE [LARGE SCALE GENOMIC DNA]</scope>
    <source>
        <strain evidence="3 4">NBRC 110900</strain>
    </source>
</reference>
<accession>A0A399EE48</accession>
<dbReference type="InterPro" id="IPR016032">
    <property type="entry name" value="Sig_transdc_resp-reg_C-effctor"/>
</dbReference>
<keyword evidence="4" id="KW-1185">Reference proteome</keyword>
<gene>
    <name evidence="3" type="primary">uhpA</name>
    <name evidence="3" type="ORF">Mrose_03447</name>
</gene>
<evidence type="ECO:0000313" key="3">
    <source>
        <dbReference type="EMBL" id="RIH82188.1"/>
    </source>
</evidence>
<dbReference type="OrthoDB" id="26159at2"/>
<dbReference type="SUPFAM" id="SSF52172">
    <property type="entry name" value="CheY-like"/>
    <property type="match status" value="1"/>
</dbReference>
<dbReference type="Proteomes" id="UP000265341">
    <property type="component" value="Unassembled WGS sequence"/>
</dbReference>
<dbReference type="GO" id="GO:0003677">
    <property type="term" value="F:DNA binding"/>
    <property type="evidence" value="ECO:0007669"/>
    <property type="project" value="UniProtKB-KW"/>
</dbReference>
<evidence type="ECO:0000259" key="2">
    <source>
        <dbReference type="PROSITE" id="PS50043"/>
    </source>
</evidence>
<dbReference type="AlphaFoldDB" id="A0A399EE48"/>
<dbReference type="PROSITE" id="PS50043">
    <property type="entry name" value="HTH_LUXR_2"/>
    <property type="match status" value="1"/>
</dbReference>
<dbReference type="SUPFAM" id="SSF46894">
    <property type="entry name" value="C-terminal effector domain of the bipartite response regulators"/>
    <property type="match status" value="1"/>
</dbReference>
<evidence type="ECO:0000256" key="1">
    <source>
        <dbReference type="ARBA" id="ARBA00023125"/>
    </source>
</evidence>
<dbReference type="EMBL" id="QWLA01000116">
    <property type="protein sequence ID" value="RIH82188.1"/>
    <property type="molecule type" value="Genomic_DNA"/>
</dbReference>
<dbReference type="InterPro" id="IPR000792">
    <property type="entry name" value="Tscrpt_reg_LuxR_C"/>
</dbReference>
<protein>
    <submittedName>
        <fullName evidence="3">Transcriptional regulatory protein UhpA</fullName>
    </submittedName>
</protein>
<evidence type="ECO:0000313" key="4">
    <source>
        <dbReference type="Proteomes" id="UP000265341"/>
    </source>
</evidence>
<dbReference type="PANTHER" id="PTHR43214">
    <property type="entry name" value="TWO-COMPONENT RESPONSE REGULATOR"/>
    <property type="match status" value="1"/>
</dbReference>
<name>A0A399EE48_9DEIN</name>
<dbReference type="Pfam" id="PF00196">
    <property type="entry name" value="GerE"/>
    <property type="match status" value="1"/>
</dbReference>